<name>A0A9D5S783_XYLRU</name>
<comment type="caution">
    <text evidence="1">The sequence shown here is derived from an EMBL/GenBank/DDBJ whole genome shotgun (WGS) entry which is preliminary data.</text>
</comment>
<protein>
    <recommendedName>
        <fullName evidence="3">Alpha/beta hydrolase</fullName>
    </recommendedName>
</protein>
<dbReference type="AlphaFoldDB" id="A0A9D5S783"/>
<evidence type="ECO:0008006" key="3">
    <source>
        <dbReference type="Google" id="ProtNLM"/>
    </source>
</evidence>
<evidence type="ECO:0000313" key="2">
    <source>
        <dbReference type="Proteomes" id="UP000806522"/>
    </source>
</evidence>
<evidence type="ECO:0000313" key="1">
    <source>
        <dbReference type="EMBL" id="MBE6270558.1"/>
    </source>
</evidence>
<dbReference type="Gene3D" id="3.40.50.1820">
    <property type="entry name" value="alpha/beta hydrolase"/>
    <property type="match status" value="1"/>
</dbReference>
<accession>A0A9D5S783</accession>
<dbReference type="InterPro" id="IPR029058">
    <property type="entry name" value="AB_hydrolase_fold"/>
</dbReference>
<reference evidence="1" key="1">
    <citation type="submission" date="2019-04" db="EMBL/GenBank/DDBJ databases">
        <title>Evolution of Biomass-Degrading Anaerobic Consortia Revealed by Metagenomics.</title>
        <authorList>
            <person name="Peng X."/>
        </authorList>
    </citation>
    <scope>NUCLEOTIDE SEQUENCE</scope>
    <source>
        <strain evidence="1">SIG140</strain>
    </source>
</reference>
<dbReference type="Pfam" id="PF22014">
    <property type="entry name" value="DUF6932"/>
    <property type="match status" value="1"/>
</dbReference>
<dbReference type="Proteomes" id="UP000806522">
    <property type="component" value="Unassembled WGS sequence"/>
</dbReference>
<dbReference type="EMBL" id="SUYC01000005">
    <property type="protein sequence ID" value="MBE6270558.1"/>
    <property type="molecule type" value="Genomic_DNA"/>
</dbReference>
<gene>
    <name evidence="1" type="ORF">E7101_06355</name>
</gene>
<proteinExistence type="predicted"/>
<sequence length="386" mass="44124">MEYTEEGKLKPGIHSMTAGEFIDAYCKNGNRAAYEHAVINIFDFAKYYGATRLIIGGSFITQADTPNDLDCMIVFGDERHIPSFVDCAQMDNIEYDLLYSSEQMSKSIDTYIKLMSTDELGNEDRGVVEVRLRDMLKPWKVVYEPDREDMEIISRVYCERNIIERNKRRGILVVVHGLMTRAEWLSNLTPSANSQGWIVAPFIYDNPPTLLFDNSGREKVVERFREWIYALKQKYRPLTISVLCHSFGTYIVTKYIEGFVSGKGFLPLQIDSLILTGSIVKPDYDWNSHIPRRIGRVLNIVAGGDDAVKYMPKTDWKKLVGMDPLFGQGAIKGVANESSAVENRKFEILTHTNIFKDDVIEQLFLPYLNANNKIANKEGLQEIIKR</sequence>
<dbReference type="SUPFAM" id="SSF53474">
    <property type="entry name" value="alpha/beta-Hydrolases"/>
    <property type="match status" value="1"/>
</dbReference>
<dbReference type="InterPro" id="IPR053860">
    <property type="entry name" value="DUF6932"/>
</dbReference>
<organism evidence="1 2">
    <name type="scientific">Xylanibacter ruminicola</name>
    <name type="common">Prevotella ruminicola</name>
    <dbReference type="NCBI Taxonomy" id="839"/>
    <lineage>
        <taxon>Bacteria</taxon>
        <taxon>Pseudomonadati</taxon>
        <taxon>Bacteroidota</taxon>
        <taxon>Bacteroidia</taxon>
        <taxon>Bacteroidales</taxon>
        <taxon>Prevotellaceae</taxon>
        <taxon>Xylanibacter</taxon>
    </lineage>
</organism>